<evidence type="ECO:0008006" key="5">
    <source>
        <dbReference type="Google" id="ProtNLM"/>
    </source>
</evidence>
<dbReference type="PANTHER" id="PTHR43818">
    <property type="entry name" value="BCDNA.GH03377"/>
    <property type="match status" value="1"/>
</dbReference>
<dbReference type="Gene3D" id="3.30.360.10">
    <property type="entry name" value="Dihydrodipicolinate Reductase, domain 2"/>
    <property type="match status" value="1"/>
</dbReference>
<keyword evidence="1" id="KW-0560">Oxidoreductase</keyword>
<dbReference type="Pfam" id="PF22725">
    <property type="entry name" value="GFO_IDH_MocA_C3"/>
    <property type="match status" value="1"/>
</dbReference>
<evidence type="ECO:0000313" key="4">
    <source>
        <dbReference type="EMBL" id="KKL78403.1"/>
    </source>
</evidence>
<dbReference type="SUPFAM" id="SSF51735">
    <property type="entry name" value="NAD(P)-binding Rossmann-fold domains"/>
    <property type="match status" value="1"/>
</dbReference>
<dbReference type="GO" id="GO:0016491">
    <property type="term" value="F:oxidoreductase activity"/>
    <property type="evidence" value="ECO:0007669"/>
    <property type="project" value="UniProtKB-KW"/>
</dbReference>
<dbReference type="InterPro" id="IPR050463">
    <property type="entry name" value="Gfo/Idh/MocA_oxidrdct_glycsds"/>
</dbReference>
<comment type="caution">
    <text evidence="4">The sequence shown here is derived from an EMBL/GenBank/DDBJ whole genome shotgun (WGS) entry which is preliminary data.</text>
</comment>
<proteinExistence type="predicted"/>
<gene>
    <name evidence="4" type="ORF">LCGC14_2025190</name>
</gene>
<dbReference type="SUPFAM" id="SSF55347">
    <property type="entry name" value="Glyceraldehyde-3-phosphate dehydrogenase-like, C-terminal domain"/>
    <property type="match status" value="1"/>
</dbReference>
<dbReference type="InterPro" id="IPR000683">
    <property type="entry name" value="Gfo/Idh/MocA-like_OxRdtase_N"/>
</dbReference>
<organism evidence="4">
    <name type="scientific">marine sediment metagenome</name>
    <dbReference type="NCBI Taxonomy" id="412755"/>
    <lineage>
        <taxon>unclassified sequences</taxon>
        <taxon>metagenomes</taxon>
        <taxon>ecological metagenomes</taxon>
    </lineage>
</organism>
<dbReference type="Pfam" id="PF01408">
    <property type="entry name" value="GFO_IDH_MocA"/>
    <property type="match status" value="1"/>
</dbReference>
<name>A0A0F9EWA5_9ZZZZ</name>
<evidence type="ECO:0000259" key="2">
    <source>
        <dbReference type="Pfam" id="PF01408"/>
    </source>
</evidence>
<dbReference type="GO" id="GO:0000166">
    <property type="term" value="F:nucleotide binding"/>
    <property type="evidence" value="ECO:0007669"/>
    <property type="project" value="InterPro"/>
</dbReference>
<dbReference type="PANTHER" id="PTHR43818:SF11">
    <property type="entry name" value="BCDNA.GH03377"/>
    <property type="match status" value="1"/>
</dbReference>
<protein>
    <recommendedName>
        <fullName evidence="5">Gfo/Idh/MocA-like oxidoreductase N-terminal domain-containing protein</fullName>
    </recommendedName>
</protein>
<sequence>MKKIKAGLIGGGFIGVIHAEMLRRLGFVDVVAIAGSNQEKADTIAAELSIPTAYGDYKDLIKDRDVDVVHVLTPNKFHFQMSKDAMEAGKHVICEKPLSMNSQEAYELVHTAGETGVVNSVCHNMRYYPLVKQAREMVKAGEVGGIRLVHGNYLQDWLFFDTDYNWRLESELGGKSRAVADIGTHWLDMVQHMIGQQVVSVYADLTIFHPVRKKPKVEVATYVVQEMKPEDYKDVKIDTEDHGTLMLKFSGGAKGVLIVCQVCAGRKNHIEWEINGTRRSLQWCGEKPNSMWIGERGKVNAEFIKNPAIMYPDAGKYAGAPCGLGEGYLDTFKSIFSDVYGWIREGNGMDEKSVPFPTFLTGLCELSIVDAVLKSAETNKWVDVNYQEKGGY</sequence>
<feature type="domain" description="GFO/IDH/MocA-like oxidoreductase" evidence="3">
    <location>
        <begin position="131"/>
        <end position="281"/>
    </location>
</feature>
<feature type="domain" description="Gfo/Idh/MocA-like oxidoreductase N-terminal" evidence="2">
    <location>
        <begin position="4"/>
        <end position="121"/>
    </location>
</feature>
<evidence type="ECO:0000259" key="3">
    <source>
        <dbReference type="Pfam" id="PF22725"/>
    </source>
</evidence>
<dbReference type="AlphaFoldDB" id="A0A0F9EWA5"/>
<dbReference type="EMBL" id="LAZR01023469">
    <property type="protein sequence ID" value="KKL78403.1"/>
    <property type="molecule type" value="Genomic_DNA"/>
</dbReference>
<accession>A0A0F9EWA5</accession>
<dbReference type="Gene3D" id="3.40.50.720">
    <property type="entry name" value="NAD(P)-binding Rossmann-like Domain"/>
    <property type="match status" value="1"/>
</dbReference>
<evidence type="ECO:0000256" key="1">
    <source>
        <dbReference type="ARBA" id="ARBA00023002"/>
    </source>
</evidence>
<dbReference type="InterPro" id="IPR036291">
    <property type="entry name" value="NAD(P)-bd_dom_sf"/>
</dbReference>
<reference evidence="4" key="1">
    <citation type="journal article" date="2015" name="Nature">
        <title>Complex archaea that bridge the gap between prokaryotes and eukaryotes.</title>
        <authorList>
            <person name="Spang A."/>
            <person name="Saw J.H."/>
            <person name="Jorgensen S.L."/>
            <person name="Zaremba-Niedzwiedzka K."/>
            <person name="Martijn J."/>
            <person name="Lind A.E."/>
            <person name="van Eijk R."/>
            <person name="Schleper C."/>
            <person name="Guy L."/>
            <person name="Ettema T.J."/>
        </authorList>
    </citation>
    <scope>NUCLEOTIDE SEQUENCE</scope>
</reference>
<dbReference type="InterPro" id="IPR055170">
    <property type="entry name" value="GFO_IDH_MocA-like_dom"/>
</dbReference>